<sequence length="273" mass="31109">MKVKQQITMLRKEMILFDDVGIIPFYSNSESSKLSYLKKFKAAFRQLFVGFKVADYDPTGKRPTKYELEALEDRIQATLGLEINKNGDFEKASNLELELEADVCKLAVDCHRASATAIASLARNDAEQVTDRLLTSHHLARVIAVQAKQLREQSLAPPIFMGLLDPDVSVSDIFGKKSKLGSFNSFRGWGRCRGGPNKRDQLTSVTTRNIHVELGITIEPIAHITAKTVMDWGFVRPSDQPRSVENRRFRGMREQCLNIVWILERHRFRTDQR</sequence>
<comment type="caution">
    <text evidence="1">The sequence shown here is derived from an EMBL/GenBank/DDBJ whole genome shotgun (WGS) entry which is preliminary data.</text>
</comment>
<dbReference type="Proteomes" id="UP000324800">
    <property type="component" value="Unassembled WGS sequence"/>
</dbReference>
<dbReference type="EMBL" id="SNRW01001207">
    <property type="protein sequence ID" value="KAA6397317.1"/>
    <property type="molecule type" value="Genomic_DNA"/>
</dbReference>
<evidence type="ECO:0000313" key="1">
    <source>
        <dbReference type="EMBL" id="KAA6397317.1"/>
    </source>
</evidence>
<gene>
    <name evidence="1" type="ORF">EZS28_007161</name>
</gene>
<name>A0A5J4WQ92_9EUKA</name>
<dbReference type="AlphaFoldDB" id="A0A5J4WQ92"/>
<reference evidence="1 2" key="1">
    <citation type="submission" date="2019-03" db="EMBL/GenBank/DDBJ databases">
        <title>Single cell metagenomics reveals metabolic interactions within the superorganism composed of flagellate Streblomastix strix and complex community of Bacteroidetes bacteria on its surface.</title>
        <authorList>
            <person name="Treitli S.C."/>
            <person name="Kolisko M."/>
            <person name="Husnik F."/>
            <person name="Keeling P."/>
            <person name="Hampl V."/>
        </authorList>
    </citation>
    <scope>NUCLEOTIDE SEQUENCE [LARGE SCALE GENOMIC DNA]</scope>
    <source>
        <strain evidence="1">ST1C</strain>
    </source>
</reference>
<accession>A0A5J4WQ92</accession>
<protein>
    <submittedName>
        <fullName evidence="1">Uncharacterized protein</fullName>
    </submittedName>
</protein>
<organism evidence="1 2">
    <name type="scientific">Streblomastix strix</name>
    <dbReference type="NCBI Taxonomy" id="222440"/>
    <lineage>
        <taxon>Eukaryota</taxon>
        <taxon>Metamonada</taxon>
        <taxon>Preaxostyla</taxon>
        <taxon>Oxymonadida</taxon>
        <taxon>Streblomastigidae</taxon>
        <taxon>Streblomastix</taxon>
    </lineage>
</organism>
<proteinExistence type="predicted"/>
<evidence type="ECO:0000313" key="2">
    <source>
        <dbReference type="Proteomes" id="UP000324800"/>
    </source>
</evidence>